<name>A0AC61MS54_9FIRM</name>
<organism evidence="1 2">
    <name type="scientific">Miniphocaeibacter halophilus</name>
    <dbReference type="NCBI Taxonomy" id="2931922"/>
    <lineage>
        <taxon>Bacteria</taxon>
        <taxon>Bacillati</taxon>
        <taxon>Bacillota</taxon>
        <taxon>Tissierellia</taxon>
        <taxon>Tissierellales</taxon>
        <taxon>Peptoniphilaceae</taxon>
        <taxon>Miniphocaeibacter</taxon>
    </lineage>
</organism>
<accession>A0AC61MS54</accession>
<reference evidence="1 2" key="1">
    <citation type="journal article" date="2022" name="Int. J. Syst. Evol. Microbiol.">
        <title>Miniphocaeibacter halophilus sp. nov., an ammonium-tolerant acetate-producing bacterium isolated from a biogas system.</title>
        <authorList>
            <person name="Schnurer A."/>
            <person name="Singh A."/>
            <person name="Bi S."/>
            <person name="Qiao W."/>
            <person name="Westerholm M."/>
        </authorList>
    </citation>
    <scope>NUCLEOTIDE SEQUENCE [LARGE SCALE GENOMIC DNA]</scope>
    <source>
        <strain evidence="1 2">AMB_01</strain>
    </source>
</reference>
<sequence length="232" mass="27187">MKIRLDKLISNMGYGSRSEIKKNAKKGLIKVNNVIEKNSGKLVDTEEDIVKYKDETIEYRQFIYLLMNKPKGYISATEDSYHETVLDLLDDYHKSFLPAPIGRLDIDTEGLLLLSNDGKFNHELTSPKKNVPKTYYVELARKIEDDYEKIFKKGIKLMPENIVTKPAEFKVLTEKTCELTIYEGKFHQVKRMFEEVGNRVIYLKRIKMGYFELPMDLEPGEYIELREEEIKL</sequence>
<evidence type="ECO:0000313" key="1">
    <source>
        <dbReference type="EMBL" id="QQK08469.1"/>
    </source>
</evidence>
<protein>
    <submittedName>
        <fullName evidence="1">rRNA pseudouridine synthase</fullName>
    </submittedName>
</protein>
<proteinExistence type="predicted"/>
<keyword evidence="2" id="KW-1185">Reference proteome</keyword>
<dbReference type="EMBL" id="CP066744">
    <property type="protein sequence ID" value="QQK08469.1"/>
    <property type="molecule type" value="Genomic_DNA"/>
</dbReference>
<gene>
    <name evidence="1" type="ORF">JFY71_02730</name>
</gene>
<dbReference type="Proteomes" id="UP000595814">
    <property type="component" value="Chromosome"/>
</dbReference>
<evidence type="ECO:0000313" key="2">
    <source>
        <dbReference type="Proteomes" id="UP000595814"/>
    </source>
</evidence>